<keyword evidence="2" id="KW-1185">Reference proteome</keyword>
<dbReference type="Proteomes" id="UP000465601">
    <property type="component" value="Unassembled WGS sequence"/>
</dbReference>
<protein>
    <submittedName>
        <fullName evidence="1">Uncharacterized protein</fullName>
    </submittedName>
</protein>
<name>A0A833MCZ4_9FIRM</name>
<dbReference type="EMBL" id="WBZB01000047">
    <property type="protein sequence ID" value="KAB3527095.1"/>
    <property type="molecule type" value="Genomic_DNA"/>
</dbReference>
<evidence type="ECO:0000313" key="2">
    <source>
        <dbReference type="Proteomes" id="UP000465601"/>
    </source>
</evidence>
<accession>A0A833MCZ4</accession>
<dbReference type="RefSeq" id="WP_151866788.1">
    <property type="nucleotide sequence ID" value="NZ_WBZB01000047.1"/>
</dbReference>
<sequence>MTKLMELYNQLKALQADGLKDGYRKILEHDGHVLAMGKMQEGFEFVTWRYTYDGNSVTLGHYFTSLEAAKEDFAKRAGLINANRMFGETDLKLIHSSLVNYVGLNGNLNYKDEKAIGSILEKIELIVPEILRHKKLEDLEIVADDGIEL</sequence>
<comment type="caution">
    <text evidence="1">The sequence shown here is derived from an EMBL/GenBank/DDBJ whole genome shotgun (WGS) entry which is preliminary data.</text>
</comment>
<organism evidence="1 2">
    <name type="scientific">Alkaliphilus serpentinus</name>
    <dbReference type="NCBI Taxonomy" id="1482731"/>
    <lineage>
        <taxon>Bacteria</taxon>
        <taxon>Bacillati</taxon>
        <taxon>Bacillota</taxon>
        <taxon>Clostridia</taxon>
        <taxon>Peptostreptococcales</taxon>
        <taxon>Natronincolaceae</taxon>
        <taxon>Alkaliphilus</taxon>
    </lineage>
</organism>
<proteinExistence type="predicted"/>
<dbReference type="OrthoDB" id="2079759at2"/>
<dbReference type="AlphaFoldDB" id="A0A833MCZ4"/>
<gene>
    <name evidence="1" type="ORF">F8153_13040</name>
</gene>
<reference evidence="1 2" key="1">
    <citation type="submission" date="2019-10" db="EMBL/GenBank/DDBJ databases">
        <title>Alkaliphilus serpentinus sp. nov. and Alkaliphilus pronyensis sp. nov., two novel anaerobic alkaliphilic species isolated from the serpentinized-hosted hydrothermal field of the Prony Bay (New Caledonia).</title>
        <authorList>
            <person name="Postec A."/>
        </authorList>
    </citation>
    <scope>NUCLEOTIDE SEQUENCE [LARGE SCALE GENOMIC DNA]</scope>
    <source>
        <strain evidence="1 2">LacT</strain>
    </source>
</reference>
<evidence type="ECO:0000313" key="1">
    <source>
        <dbReference type="EMBL" id="KAB3527095.1"/>
    </source>
</evidence>